<keyword evidence="1" id="KW-0812">Transmembrane</keyword>
<evidence type="ECO:0000313" key="2">
    <source>
        <dbReference type="EMBL" id="WZW99601.1"/>
    </source>
</evidence>
<dbReference type="RefSeq" id="WP_232548891.1">
    <property type="nucleotide sequence ID" value="NZ_CP115965.1"/>
</dbReference>
<evidence type="ECO:0000313" key="3">
    <source>
        <dbReference type="Proteomes" id="UP001434337"/>
    </source>
</evidence>
<gene>
    <name evidence="2" type="ORF">PCC79_05240</name>
</gene>
<dbReference type="EMBL" id="CP115965">
    <property type="protein sequence ID" value="WZW99601.1"/>
    <property type="molecule type" value="Genomic_DNA"/>
</dbReference>
<proteinExistence type="predicted"/>
<organism evidence="2 3">
    <name type="scientific">Propioniciclava soli</name>
    <dbReference type="NCBI Taxonomy" id="2775081"/>
    <lineage>
        <taxon>Bacteria</taxon>
        <taxon>Bacillati</taxon>
        <taxon>Actinomycetota</taxon>
        <taxon>Actinomycetes</taxon>
        <taxon>Propionibacteriales</taxon>
        <taxon>Propionibacteriaceae</taxon>
        <taxon>Propioniciclava</taxon>
    </lineage>
</organism>
<dbReference type="Proteomes" id="UP001434337">
    <property type="component" value="Chromosome"/>
</dbReference>
<reference evidence="2 3" key="1">
    <citation type="journal article" date="2023" name="Environ Microbiome">
        <title>A coral-associated actinobacterium mitigates coral bleaching under heat stress.</title>
        <authorList>
            <person name="Li J."/>
            <person name="Zou Y."/>
            <person name="Li Q."/>
            <person name="Zhang J."/>
            <person name="Bourne D.G."/>
            <person name="Lyu Y."/>
            <person name="Liu C."/>
            <person name="Zhang S."/>
        </authorList>
    </citation>
    <scope>NUCLEOTIDE SEQUENCE [LARGE SCALE GENOMIC DNA]</scope>
    <source>
        <strain evidence="2 3">SCSIO 13291</strain>
    </source>
</reference>
<feature type="transmembrane region" description="Helical" evidence="1">
    <location>
        <begin position="31"/>
        <end position="52"/>
    </location>
</feature>
<keyword evidence="1" id="KW-1133">Transmembrane helix</keyword>
<evidence type="ECO:0000256" key="1">
    <source>
        <dbReference type="SAM" id="Phobius"/>
    </source>
</evidence>
<name>A0ABZ3CAI1_9ACTN</name>
<accession>A0ABZ3CAI1</accession>
<protein>
    <recommendedName>
        <fullName evidence="4">DUF4175 domain-containing protein</fullName>
    </recommendedName>
</protein>
<sequence>MKTDVTALVLGLVGLLVAGLGLWDAFGTVHWPWVWVGAPVALVIFGLLGLFASRTPP</sequence>
<evidence type="ECO:0008006" key="4">
    <source>
        <dbReference type="Google" id="ProtNLM"/>
    </source>
</evidence>
<keyword evidence="3" id="KW-1185">Reference proteome</keyword>
<keyword evidence="1" id="KW-0472">Membrane</keyword>